<comment type="caution">
    <text evidence="2">The sequence shown here is derived from an EMBL/GenBank/DDBJ whole genome shotgun (WGS) entry which is preliminary data.</text>
</comment>
<dbReference type="PANTHER" id="PTHR43685">
    <property type="entry name" value="GLYCOSYLTRANSFERASE"/>
    <property type="match status" value="1"/>
</dbReference>
<dbReference type="EMBL" id="JAATJH010000001">
    <property type="protein sequence ID" value="NJC25396.1"/>
    <property type="molecule type" value="Genomic_DNA"/>
</dbReference>
<evidence type="ECO:0000313" key="3">
    <source>
        <dbReference type="Proteomes" id="UP000770785"/>
    </source>
</evidence>
<dbReference type="PANTHER" id="PTHR43685:SF2">
    <property type="entry name" value="GLYCOSYLTRANSFERASE 2-LIKE DOMAIN-CONTAINING PROTEIN"/>
    <property type="match status" value="1"/>
</dbReference>
<dbReference type="InterPro" id="IPR050834">
    <property type="entry name" value="Glycosyltransf_2"/>
</dbReference>
<evidence type="ECO:0000259" key="1">
    <source>
        <dbReference type="Pfam" id="PF00535"/>
    </source>
</evidence>
<keyword evidence="3" id="KW-1185">Reference proteome</keyword>
<gene>
    <name evidence="2" type="ORF">GGR27_000877</name>
</gene>
<dbReference type="Proteomes" id="UP000770785">
    <property type="component" value="Unassembled WGS sequence"/>
</dbReference>
<protein>
    <submittedName>
        <fullName evidence="2">Glycosyltransferase involved in cell wall biosynthesis</fullName>
    </submittedName>
</protein>
<dbReference type="CDD" id="cd00761">
    <property type="entry name" value="Glyco_tranf_GTA_type"/>
    <property type="match status" value="1"/>
</dbReference>
<dbReference type="Pfam" id="PF00535">
    <property type="entry name" value="Glycos_transf_2"/>
    <property type="match status" value="1"/>
</dbReference>
<dbReference type="InterPro" id="IPR001173">
    <property type="entry name" value="Glyco_trans_2-like"/>
</dbReference>
<dbReference type="RefSeq" id="WP_168036149.1">
    <property type="nucleotide sequence ID" value="NZ_JAATJH010000001.1"/>
</dbReference>
<organism evidence="2 3">
    <name type="scientific">Neolewinella antarctica</name>
    <dbReference type="NCBI Taxonomy" id="442734"/>
    <lineage>
        <taxon>Bacteria</taxon>
        <taxon>Pseudomonadati</taxon>
        <taxon>Bacteroidota</taxon>
        <taxon>Saprospiria</taxon>
        <taxon>Saprospirales</taxon>
        <taxon>Lewinellaceae</taxon>
        <taxon>Neolewinella</taxon>
    </lineage>
</organism>
<proteinExistence type="predicted"/>
<accession>A0ABX0X832</accession>
<dbReference type="InterPro" id="IPR029044">
    <property type="entry name" value="Nucleotide-diphossugar_trans"/>
</dbReference>
<dbReference type="SUPFAM" id="SSF53448">
    <property type="entry name" value="Nucleotide-diphospho-sugar transferases"/>
    <property type="match status" value="1"/>
</dbReference>
<feature type="domain" description="Glycosyltransferase 2-like" evidence="1">
    <location>
        <begin position="4"/>
        <end position="129"/>
    </location>
</feature>
<sequence>MQVSVIIAAHNVATTLWRAVNSCLLQGEAIGEIILVDNNSTDETGIIIDQLVTNHPTIITKVVETRQGSSAARNAGLRHRKFEWIQFLDADDELLGGKIDRQRKLINPETDWIMGVSVVKAPGGATTTLALGNDPWKEVVFQGGLGDMNANLFRFEKLREVGFFDVSLVNGIDMDLYVRLLCAGAVWTHDHVVGAVYYEHDGPRLSRRQPEILRAQEVLRKVAVADYLRVNRPAYYQQNEAFFRAAILRGIRQVYTYDRGRGQALWAEIFPSGIALDRLDRSLLPRYHTLYGVLGFHRTECLRLMAKKWLGGS</sequence>
<name>A0ABX0X832_9BACT</name>
<evidence type="ECO:0000313" key="2">
    <source>
        <dbReference type="EMBL" id="NJC25396.1"/>
    </source>
</evidence>
<reference evidence="2 3" key="1">
    <citation type="submission" date="2020-03" db="EMBL/GenBank/DDBJ databases">
        <title>Genomic Encyclopedia of Type Strains, Phase IV (KMG-IV): sequencing the most valuable type-strain genomes for metagenomic binning, comparative biology and taxonomic classification.</title>
        <authorList>
            <person name="Goeker M."/>
        </authorList>
    </citation>
    <scope>NUCLEOTIDE SEQUENCE [LARGE SCALE GENOMIC DNA]</scope>
    <source>
        <strain evidence="2 3">DSM 105096</strain>
    </source>
</reference>
<dbReference type="Gene3D" id="3.90.550.10">
    <property type="entry name" value="Spore Coat Polysaccharide Biosynthesis Protein SpsA, Chain A"/>
    <property type="match status" value="1"/>
</dbReference>